<sequence>MDSKEQNGKKVYVKESIKYVSDLIADLGLTGISPEKLRLAKFNSIESSRCLFHSLHSILNLVSKSSMASSTTSCNFWREQVVPQTVLVPLESVSEASSEADILGAVKFYFALWRYPPHSPFFTQHAGTHESRHFLLALGWILSRCNLIERALEHRLLPLLAARNAIPLPHVYPLNMSSCPKALARANMVEWAALDYVRRMNSATVQVENKVLRTEMRADQVLILHGQVRACLNAIQALQKLKVKKLHELHLAQLIAGESQPHIPYELHILQHRKTLDFHCHAIAAARAVEDEKEVCRKHEDLFWQWMESVANKALAVHSQSLLERAPAINLTGVTETELLPAVEHLKQESAPFEPQMEGKTSSCTLNAPKDADAERTTLSVSLKRDALILDSCSGRDNTLPQHAQDVAKCLLRPPVFVYEPMEKQETRIGKVTGKNEENDPQNVSFRIQRVTEVDEMVEVIFARTHSENKAVILETLKPVTDDEIYVVVGVESGSAIF</sequence>
<proteinExistence type="predicted"/>
<feature type="domain" description="Tubulin epsilon and delta complex protein 1" evidence="1">
    <location>
        <begin position="127"/>
        <end position="310"/>
    </location>
</feature>
<evidence type="ECO:0000313" key="2">
    <source>
        <dbReference type="EMBL" id="KAG0572924.1"/>
    </source>
</evidence>
<dbReference type="PANTHER" id="PTHR35076">
    <property type="entry name" value="TUBULIN EPSILON AND DELTA COMPLEX PROTEIN 1"/>
    <property type="match status" value="1"/>
</dbReference>
<name>A0A8T0HPU9_CERPU</name>
<reference evidence="2" key="1">
    <citation type="submission" date="2020-06" db="EMBL/GenBank/DDBJ databases">
        <title>WGS assembly of Ceratodon purpureus strain R40.</title>
        <authorList>
            <person name="Carey S.B."/>
            <person name="Jenkins J."/>
            <person name="Shu S."/>
            <person name="Lovell J.T."/>
            <person name="Sreedasyam A."/>
            <person name="Maumus F."/>
            <person name="Tiley G.P."/>
            <person name="Fernandez-Pozo N."/>
            <person name="Barry K."/>
            <person name="Chen C."/>
            <person name="Wang M."/>
            <person name="Lipzen A."/>
            <person name="Daum C."/>
            <person name="Saski C.A."/>
            <person name="Payton A.C."/>
            <person name="Mcbreen J.C."/>
            <person name="Conrad R.E."/>
            <person name="Kollar L.M."/>
            <person name="Olsson S."/>
            <person name="Huttunen S."/>
            <person name="Landis J.B."/>
            <person name="Wickett N.J."/>
            <person name="Johnson M.G."/>
            <person name="Rensing S.A."/>
            <person name="Grimwood J."/>
            <person name="Schmutz J."/>
            <person name="Mcdaniel S.F."/>
        </authorList>
    </citation>
    <scope>NUCLEOTIDE SEQUENCE</scope>
    <source>
        <strain evidence="2">R40</strain>
    </source>
</reference>
<dbReference type="PANTHER" id="PTHR35076:SF1">
    <property type="entry name" value="TUBULIN EPSILON AND DELTA COMPLEX PROTEIN 1"/>
    <property type="match status" value="1"/>
</dbReference>
<dbReference type="Proteomes" id="UP000822688">
    <property type="component" value="Chromosome V"/>
</dbReference>
<comment type="caution">
    <text evidence="2">The sequence shown here is derived from an EMBL/GenBank/DDBJ whole genome shotgun (WGS) entry which is preliminary data.</text>
</comment>
<dbReference type="AlphaFoldDB" id="A0A8T0HPU9"/>
<gene>
    <name evidence="2" type="ORF">KC19_VG134600</name>
</gene>
<dbReference type="InterPro" id="IPR027996">
    <property type="entry name" value="TEDC1_dom"/>
</dbReference>
<accession>A0A8T0HPU9</accession>
<keyword evidence="3" id="KW-1185">Reference proteome</keyword>
<dbReference type="EMBL" id="CM026426">
    <property type="protein sequence ID" value="KAG0572924.1"/>
    <property type="molecule type" value="Genomic_DNA"/>
</dbReference>
<organism evidence="2 3">
    <name type="scientific">Ceratodon purpureus</name>
    <name type="common">Fire moss</name>
    <name type="synonym">Dicranum purpureum</name>
    <dbReference type="NCBI Taxonomy" id="3225"/>
    <lineage>
        <taxon>Eukaryota</taxon>
        <taxon>Viridiplantae</taxon>
        <taxon>Streptophyta</taxon>
        <taxon>Embryophyta</taxon>
        <taxon>Bryophyta</taxon>
        <taxon>Bryophytina</taxon>
        <taxon>Bryopsida</taxon>
        <taxon>Dicranidae</taxon>
        <taxon>Pseudoditrichales</taxon>
        <taxon>Ditrichaceae</taxon>
        <taxon>Ceratodon</taxon>
    </lineage>
</organism>
<dbReference type="InterPro" id="IPR043535">
    <property type="entry name" value="TEDC1"/>
</dbReference>
<dbReference type="Pfam" id="PF14970">
    <property type="entry name" value="TEDC1"/>
    <property type="match status" value="1"/>
</dbReference>
<evidence type="ECO:0000313" key="3">
    <source>
        <dbReference type="Proteomes" id="UP000822688"/>
    </source>
</evidence>
<protein>
    <recommendedName>
        <fullName evidence="1">Tubulin epsilon and delta complex protein 1 domain-containing protein</fullName>
    </recommendedName>
</protein>
<evidence type="ECO:0000259" key="1">
    <source>
        <dbReference type="Pfam" id="PF14970"/>
    </source>
</evidence>